<feature type="domain" description="PPIase cyclophilin-type" evidence="8">
    <location>
        <begin position="37"/>
        <end position="176"/>
    </location>
</feature>
<evidence type="ECO:0000259" key="8">
    <source>
        <dbReference type="PROSITE" id="PS50072"/>
    </source>
</evidence>
<evidence type="ECO:0000313" key="9">
    <source>
        <dbReference type="EMBL" id="SFT67407.1"/>
    </source>
</evidence>
<feature type="domain" description="PPIase FKBP-type" evidence="7">
    <location>
        <begin position="276"/>
        <end position="363"/>
    </location>
</feature>
<evidence type="ECO:0000256" key="2">
    <source>
        <dbReference type="ARBA" id="ARBA00007365"/>
    </source>
</evidence>
<proteinExistence type="inferred from homology"/>
<dbReference type="EC" id="5.2.1.8" evidence="3 6"/>
<evidence type="ECO:0000313" key="10">
    <source>
        <dbReference type="Proteomes" id="UP000236454"/>
    </source>
</evidence>
<keyword evidence="5 6" id="KW-0413">Isomerase</keyword>
<comment type="similarity">
    <text evidence="2">Belongs to the cyclophilin-type PPIase family.</text>
</comment>
<dbReference type="Proteomes" id="UP000236454">
    <property type="component" value="Unassembled WGS sequence"/>
</dbReference>
<sequence>MTFRIIAVALISLLITSCVSTKIPNFKLEEGIYAEIETNRGVMLLNLEYKKAPLTVANFVGLAEGNLTVFDTVTFDQPYYDGLIFHRVIQNFMIQTGDPKANGTGGPGYRFFDETDNGLTHHDAGVLSMANAGPNTNGSQFFITHRSTAHLNGIHTVFGHIVVGQDIVDQTKQGDTIKELKIIRVGKEARKFDATKTFKIEYEKRKYLFEEEQKRKAELQKQNMARMQKCKTMNISEYKEYFKSIVLEKDSTAVQTASGLMYAVLEEGEGKNPERGDKLQVHYIGTHFYGDKFDSSYDRNQPLSINYQIQGMIPGFDEALALSKKGSKIVAYIPYYLAYGAQGRPGIGPYADLIFSVSLVDIQ</sequence>
<dbReference type="GO" id="GO:0003755">
    <property type="term" value="F:peptidyl-prolyl cis-trans isomerase activity"/>
    <property type="evidence" value="ECO:0007669"/>
    <property type="project" value="UniProtKB-KW"/>
</dbReference>
<dbReference type="InterPro" id="IPR002130">
    <property type="entry name" value="Cyclophilin-type_PPIase_dom"/>
</dbReference>
<dbReference type="Pfam" id="PF00160">
    <property type="entry name" value="Pro_isomerase"/>
    <property type="match status" value="1"/>
</dbReference>
<keyword evidence="10" id="KW-1185">Reference proteome</keyword>
<dbReference type="SUPFAM" id="SSF50891">
    <property type="entry name" value="Cyclophilin-like"/>
    <property type="match status" value="1"/>
</dbReference>
<dbReference type="InterPro" id="IPR046357">
    <property type="entry name" value="PPIase_dom_sf"/>
</dbReference>
<dbReference type="STRING" id="477690.SAMN05216474_1705"/>
<gene>
    <name evidence="9" type="ORF">SAMN05216474_1705</name>
</gene>
<keyword evidence="4 6" id="KW-0697">Rotamase</keyword>
<dbReference type="Gene3D" id="2.40.100.10">
    <property type="entry name" value="Cyclophilin-like"/>
    <property type="match status" value="1"/>
</dbReference>
<dbReference type="SUPFAM" id="SSF54534">
    <property type="entry name" value="FKBP-like"/>
    <property type="match status" value="1"/>
</dbReference>
<dbReference type="InterPro" id="IPR029000">
    <property type="entry name" value="Cyclophilin-like_dom_sf"/>
</dbReference>
<dbReference type="PROSITE" id="PS51257">
    <property type="entry name" value="PROKAR_LIPOPROTEIN"/>
    <property type="match status" value="1"/>
</dbReference>
<dbReference type="PROSITE" id="PS50072">
    <property type="entry name" value="CSA_PPIASE_2"/>
    <property type="match status" value="1"/>
</dbReference>
<dbReference type="AlphaFoldDB" id="A0A1I6ZXP4"/>
<dbReference type="PROSITE" id="PS00170">
    <property type="entry name" value="CSA_PPIASE_1"/>
    <property type="match status" value="1"/>
</dbReference>
<evidence type="ECO:0000259" key="7">
    <source>
        <dbReference type="PROSITE" id="PS50059"/>
    </source>
</evidence>
<dbReference type="InterPro" id="IPR044666">
    <property type="entry name" value="Cyclophilin_A-like"/>
</dbReference>
<comment type="catalytic activity">
    <reaction evidence="1 6">
        <text>[protein]-peptidylproline (omega=180) = [protein]-peptidylproline (omega=0)</text>
        <dbReference type="Rhea" id="RHEA:16237"/>
        <dbReference type="Rhea" id="RHEA-COMP:10747"/>
        <dbReference type="Rhea" id="RHEA-COMP:10748"/>
        <dbReference type="ChEBI" id="CHEBI:83833"/>
        <dbReference type="ChEBI" id="CHEBI:83834"/>
        <dbReference type="EC" id="5.2.1.8"/>
    </reaction>
</comment>
<reference evidence="9 10" key="1">
    <citation type="submission" date="2016-10" db="EMBL/GenBank/DDBJ databases">
        <authorList>
            <person name="de Groot N.N."/>
        </authorList>
    </citation>
    <scope>NUCLEOTIDE SEQUENCE [LARGE SCALE GENOMIC DNA]</scope>
    <source>
        <strain evidence="9 10">CGMCC 1.7005</strain>
    </source>
</reference>
<evidence type="ECO:0000256" key="1">
    <source>
        <dbReference type="ARBA" id="ARBA00000971"/>
    </source>
</evidence>
<name>A0A1I6ZXP4_9FLAO</name>
<evidence type="ECO:0000256" key="4">
    <source>
        <dbReference type="ARBA" id="ARBA00023110"/>
    </source>
</evidence>
<dbReference type="PANTHER" id="PTHR45625:SF4">
    <property type="entry name" value="PEPTIDYLPROLYL ISOMERASE DOMAIN AND WD REPEAT-CONTAINING PROTEIN 1"/>
    <property type="match status" value="1"/>
</dbReference>
<evidence type="ECO:0000256" key="3">
    <source>
        <dbReference type="ARBA" id="ARBA00013194"/>
    </source>
</evidence>
<dbReference type="InterPro" id="IPR001179">
    <property type="entry name" value="PPIase_FKBP_dom"/>
</dbReference>
<dbReference type="EMBL" id="FPAS01000002">
    <property type="protein sequence ID" value="SFT67407.1"/>
    <property type="molecule type" value="Genomic_DNA"/>
</dbReference>
<dbReference type="GO" id="GO:0006457">
    <property type="term" value="P:protein folding"/>
    <property type="evidence" value="ECO:0007669"/>
    <property type="project" value="InterPro"/>
</dbReference>
<protein>
    <recommendedName>
        <fullName evidence="3 6">peptidylprolyl isomerase</fullName>
        <ecNumber evidence="3 6">5.2.1.8</ecNumber>
    </recommendedName>
</protein>
<dbReference type="Gene3D" id="3.10.50.40">
    <property type="match status" value="1"/>
</dbReference>
<accession>A0A1I6ZXP4</accession>
<dbReference type="Pfam" id="PF00254">
    <property type="entry name" value="FKBP_C"/>
    <property type="match status" value="1"/>
</dbReference>
<dbReference type="PROSITE" id="PS50059">
    <property type="entry name" value="FKBP_PPIASE"/>
    <property type="match status" value="1"/>
</dbReference>
<dbReference type="PRINTS" id="PR00153">
    <property type="entry name" value="CSAPPISMRASE"/>
</dbReference>
<dbReference type="PANTHER" id="PTHR45625">
    <property type="entry name" value="PEPTIDYL-PROLYL CIS-TRANS ISOMERASE-RELATED"/>
    <property type="match status" value="1"/>
</dbReference>
<evidence type="ECO:0000256" key="5">
    <source>
        <dbReference type="ARBA" id="ARBA00023235"/>
    </source>
</evidence>
<dbReference type="InterPro" id="IPR020892">
    <property type="entry name" value="Cyclophilin-type_PPIase_CS"/>
</dbReference>
<dbReference type="RefSeq" id="WP_244526206.1">
    <property type="nucleotide sequence ID" value="NZ_FPAS01000002.1"/>
</dbReference>
<evidence type="ECO:0000256" key="6">
    <source>
        <dbReference type="PROSITE-ProRule" id="PRU00277"/>
    </source>
</evidence>
<dbReference type="CDD" id="cd00317">
    <property type="entry name" value="cyclophilin"/>
    <property type="match status" value="1"/>
</dbReference>
<organism evidence="9 10">
    <name type="scientific">Lishizhenia tianjinensis</name>
    <dbReference type="NCBI Taxonomy" id="477690"/>
    <lineage>
        <taxon>Bacteria</taxon>
        <taxon>Pseudomonadati</taxon>
        <taxon>Bacteroidota</taxon>
        <taxon>Flavobacteriia</taxon>
        <taxon>Flavobacteriales</taxon>
        <taxon>Crocinitomicaceae</taxon>
        <taxon>Lishizhenia</taxon>
    </lineage>
</organism>